<keyword evidence="4" id="KW-0934">Plastid</keyword>
<evidence type="ECO:0000256" key="1">
    <source>
        <dbReference type="ARBA" id="ARBA00004229"/>
    </source>
</evidence>
<dbReference type="SUPFAM" id="SSF50249">
    <property type="entry name" value="Nucleic acid-binding proteins"/>
    <property type="match status" value="3"/>
</dbReference>
<keyword evidence="6" id="KW-0694">RNA-binding</keyword>
<proteinExistence type="inferred from homology"/>
<evidence type="ECO:0000256" key="4">
    <source>
        <dbReference type="ARBA" id="ARBA00022640"/>
    </source>
</evidence>
<dbReference type="GO" id="GO:0009570">
    <property type="term" value="C:chloroplast stroma"/>
    <property type="evidence" value="ECO:0007669"/>
    <property type="project" value="TreeGrafter"/>
</dbReference>
<sequence length="436" mass="46674">MAALASQFSGLRCAPLSSSPLSRPGAATGLALAWPAVGSSLASGGEIVCAARIGAPLALTPVQKEREALKKLFEEAYDRARIAPLEGVAFTIEDFHAAIEKYDFDSEIGSKVKGTVFMTEANGALVDITAKSSAYLPLQEACILRIKHVSEAGIFPGLTEEFVVIGENAADDSLILSLRSIQYDLAWERCRQLQAEDVVVKGKVVGGNKGGVVAIVEGLRGFVPFSQISTKSTAEELLDKEIPLKFVELDEEQSRLVLSNRKAMADNQAQLGIGSVVLGTVQSLKPYGAFIDIGGINGLLHVSQISHDRVSDISTVLQPGDTLKVMILSHDRERGRVSLSTKKLEPTPGDMIRNPKLVFEKADEMAQTFRQRIAQAEAMARADMLRFQPESGLSLSSDGILGSLSSDLPADGLHLDDVPPAEDLVSFSEANSDTNE</sequence>
<dbReference type="EMBL" id="JAGYWB010000009">
    <property type="protein sequence ID" value="KAI0511565.1"/>
    <property type="molecule type" value="Genomic_DNA"/>
</dbReference>
<feature type="domain" description="S1 motif" evidence="13">
    <location>
        <begin position="197"/>
        <end position="261"/>
    </location>
</feature>
<dbReference type="PANTHER" id="PTHR10724:SF7">
    <property type="entry name" value="SMALL RIBOSOMAL SUBUNIT PROTEIN BS1C"/>
    <property type="match status" value="1"/>
</dbReference>
<feature type="domain" description="S1 motif" evidence="13">
    <location>
        <begin position="274"/>
        <end position="342"/>
    </location>
</feature>
<evidence type="ECO:0000256" key="10">
    <source>
        <dbReference type="ARBA" id="ARBA00069232"/>
    </source>
</evidence>
<dbReference type="Proteomes" id="UP000829196">
    <property type="component" value="Unassembled WGS sequence"/>
</dbReference>
<dbReference type="GO" id="GO:0003729">
    <property type="term" value="F:mRNA binding"/>
    <property type="evidence" value="ECO:0007669"/>
    <property type="project" value="TreeGrafter"/>
</dbReference>
<keyword evidence="3" id="KW-0150">Chloroplast</keyword>
<gene>
    <name evidence="14" type="ORF">KFK09_012195</name>
</gene>
<dbReference type="FunFam" id="2.40.50.140:FF:000078">
    <property type="entry name" value="30S ribosomal protein S1"/>
    <property type="match status" value="1"/>
</dbReference>
<dbReference type="CDD" id="cd05692">
    <property type="entry name" value="S1_RPS1_repeat_hs4"/>
    <property type="match status" value="1"/>
</dbReference>
<comment type="subcellular location">
    <subcellularLocation>
        <location evidence="1">Plastid</location>
        <location evidence="1">Chloroplast</location>
    </subcellularLocation>
</comment>
<evidence type="ECO:0000256" key="2">
    <source>
        <dbReference type="ARBA" id="ARBA00006767"/>
    </source>
</evidence>
<keyword evidence="8" id="KW-0689">Ribosomal protein</keyword>
<evidence type="ECO:0000256" key="3">
    <source>
        <dbReference type="ARBA" id="ARBA00022528"/>
    </source>
</evidence>
<dbReference type="CDD" id="cd05687">
    <property type="entry name" value="S1_RPS1_repeat_ec1_hs1"/>
    <property type="match status" value="1"/>
</dbReference>
<keyword evidence="15" id="KW-1185">Reference proteome</keyword>
<evidence type="ECO:0000256" key="7">
    <source>
        <dbReference type="ARBA" id="ARBA00022946"/>
    </source>
</evidence>
<feature type="region of interest" description="Disordered" evidence="12">
    <location>
        <begin position="409"/>
        <end position="436"/>
    </location>
</feature>
<dbReference type="OrthoDB" id="412781at2759"/>
<protein>
    <recommendedName>
        <fullName evidence="10">Small ribosomal subunit protein bS1c</fullName>
    </recommendedName>
    <alternativeName>
        <fullName evidence="11">30S ribosomal protein S1, chloroplastic</fullName>
    </alternativeName>
</protein>
<evidence type="ECO:0000256" key="5">
    <source>
        <dbReference type="ARBA" id="ARBA00022737"/>
    </source>
</evidence>
<dbReference type="GO" id="GO:0003735">
    <property type="term" value="F:structural constituent of ribosome"/>
    <property type="evidence" value="ECO:0007669"/>
    <property type="project" value="TreeGrafter"/>
</dbReference>
<dbReference type="GO" id="GO:1990904">
    <property type="term" value="C:ribonucleoprotein complex"/>
    <property type="evidence" value="ECO:0007669"/>
    <property type="project" value="UniProtKB-KW"/>
</dbReference>
<dbReference type="GO" id="GO:0005840">
    <property type="term" value="C:ribosome"/>
    <property type="evidence" value="ECO:0007669"/>
    <property type="project" value="UniProtKB-KW"/>
</dbReference>
<evidence type="ECO:0000313" key="15">
    <source>
        <dbReference type="Proteomes" id="UP000829196"/>
    </source>
</evidence>
<dbReference type="GO" id="GO:0006412">
    <property type="term" value="P:translation"/>
    <property type="evidence" value="ECO:0007669"/>
    <property type="project" value="TreeGrafter"/>
</dbReference>
<evidence type="ECO:0000256" key="6">
    <source>
        <dbReference type="ARBA" id="ARBA00022884"/>
    </source>
</evidence>
<dbReference type="FunFam" id="2.40.50.140:FF:000102">
    <property type="entry name" value="30S ribosomal protein S1"/>
    <property type="match status" value="1"/>
</dbReference>
<evidence type="ECO:0000256" key="12">
    <source>
        <dbReference type="SAM" id="MobiDB-lite"/>
    </source>
</evidence>
<evidence type="ECO:0000256" key="9">
    <source>
        <dbReference type="ARBA" id="ARBA00023274"/>
    </source>
</evidence>
<keyword evidence="7" id="KW-0809">Transit peptide</keyword>
<evidence type="ECO:0000259" key="13">
    <source>
        <dbReference type="PROSITE" id="PS50126"/>
    </source>
</evidence>
<dbReference type="Gene3D" id="2.40.50.140">
    <property type="entry name" value="Nucleic acid-binding proteins"/>
    <property type="match status" value="3"/>
</dbReference>
<dbReference type="PROSITE" id="PS50126">
    <property type="entry name" value="S1"/>
    <property type="match status" value="3"/>
</dbReference>
<evidence type="ECO:0000256" key="8">
    <source>
        <dbReference type="ARBA" id="ARBA00022980"/>
    </source>
</evidence>
<comment type="similarity">
    <text evidence="2">Belongs to the bacterial ribosomal protein bS1 family.</text>
</comment>
<accession>A0A8T3BI85</accession>
<organism evidence="14 15">
    <name type="scientific">Dendrobium nobile</name>
    <name type="common">Orchid</name>
    <dbReference type="NCBI Taxonomy" id="94219"/>
    <lineage>
        <taxon>Eukaryota</taxon>
        <taxon>Viridiplantae</taxon>
        <taxon>Streptophyta</taxon>
        <taxon>Embryophyta</taxon>
        <taxon>Tracheophyta</taxon>
        <taxon>Spermatophyta</taxon>
        <taxon>Magnoliopsida</taxon>
        <taxon>Liliopsida</taxon>
        <taxon>Asparagales</taxon>
        <taxon>Orchidaceae</taxon>
        <taxon>Epidendroideae</taxon>
        <taxon>Malaxideae</taxon>
        <taxon>Dendrobiinae</taxon>
        <taxon>Dendrobium</taxon>
    </lineage>
</organism>
<dbReference type="InterPro" id="IPR003029">
    <property type="entry name" value="S1_domain"/>
</dbReference>
<evidence type="ECO:0000313" key="14">
    <source>
        <dbReference type="EMBL" id="KAI0511565.1"/>
    </source>
</evidence>
<keyword evidence="5" id="KW-0677">Repeat</keyword>
<dbReference type="InterPro" id="IPR012340">
    <property type="entry name" value="NA-bd_OB-fold"/>
</dbReference>
<comment type="caution">
    <text evidence="14">The sequence shown here is derived from an EMBL/GenBank/DDBJ whole genome shotgun (WGS) entry which is preliminary data.</text>
</comment>
<dbReference type="PANTHER" id="PTHR10724">
    <property type="entry name" value="30S RIBOSOMAL PROTEIN S1"/>
    <property type="match status" value="1"/>
</dbReference>
<dbReference type="AlphaFoldDB" id="A0A8T3BI85"/>
<reference evidence="14" key="1">
    <citation type="journal article" date="2022" name="Front. Genet.">
        <title>Chromosome-Scale Assembly of the Dendrobium nobile Genome Provides Insights Into the Molecular Mechanism of the Biosynthesis of the Medicinal Active Ingredient of Dendrobium.</title>
        <authorList>
            <person name="Xu Q."/>
            <person name="Niu S.-C."/>
            <person name="Li K.-L."/>
            <person name="Zheng P.-J."/>
            <person name="Zhang X.-J."/>
            <person name="Jia Y."/>
            <person name="Liu Y."/>
            <person name="Niu Y.-X."/>
            <person name="Yu L.-H."/>
            <person name="Chen D.-F."/>
            <person name="Zhang G.-Q."/>
        </authorList>
    </citation>
    <scope>NUCLEOTIDE SEQUENCE</scope>
    <source>
        <tissue evidence="14">Leaf</tissue>
    </source>
</reference>
<evidence type="ECO:0000256" key="11">
    <source>
        <dbReference type="ARBA" id="ARBA00081784"/>
    </source>
</evidence>
<dbReference type="CDD" id="cd04465">
    <property type="entry name" value="S1_RPS1_repeat_ec2_hs2"/>
    <property type="match status" value="1"/>
</dbReference>
<keyword evidence="9" id="KW-0687">Ribonucleoprotein</keyword>
<feature type="domain" description="S1 motif" evidence="13">
    <location>
        <begin position="109"/>
        <end position="179"/>
    </location>
</feature>
<name>A0A8T3BI85_DENNO</name>
<dbReference type="SMART" id="SM00316">
    <property type="entry name" value="S1"/>
    <property type="match status" value="3"/>
</dbReference>
<dbReference type="InterPro" id="IPR050437">
    <property type="entry name" value="Ribos_protein_bS1-like"/>
</dbReference>
<dbReference type="Pfam" id="PF00575">
    <property type="entry name" value="S1"/>
    <property type="match status" value="2"/>
</dbReference>
<dbReference type="FunFam" id="2.40.50.140:FF:000162">
    <property type="entry name" value="30S ribosomal protein S1, chloroplastic"/>
    <property type="match status" value="1"/>
</dbReference>